<dbReference type="SUPFAM" id="SSF53822">
    <property type="entry name" value="Periplasmic binding protein-like I"/>
    <property type="match status" value="1"/>
</dbReference>
<dbReference type="GO" id="GO:0003700">
    <property type="term" value="F:DNA-binding transcription factor activity"/>
    <property type="evidence" value="ECO:0007669"/>
    <property type="project" value="TreeGrafter"/>
</dbReference>
<gene>
    <name evidence="5" type="ORF">C9I98_04965</name>
</gene>
<proteinExistence type="predicted"/>
<reference evidence="5 6" key="1">
    <citation type="submission" date="2018-01" db="EMBL/GenBank/DDBJ databases">
        <title>Whole genome sequencing of Histamine producing bacteria.</title>
        <authorList>
            <person name="Butler K."/>
        </authorList>
    </citation>
    <scope>NUCLEOTIDE SEQUENCE [LARGE SCALE GENOMIC DNA]</scope>
    <source>
        <strain evidence="5 6">DSM 100436</strain>
    </source>
</reference>
<evidence type="ECO:0000313" key="6">
    <source>
        <dbReference type="Proteomes" id="UP000241771"/>
    </source>
</evidence>
<dbReference type="AlphaFoldDB" id="A0A2T3NYE1"/>
<dbReference type="PRINTS" id="PR00036">
    <property type="entry name" value="HTHLACI"/>
</dbReference>
<dbReference type="Gene3D" id="1.10.260.40">
    <property type="entry name" value="lambda repressor-like DNA-binding domains"/>
    <property type="match status" value="1"/>
</dbReference>
<dbReference type="Pfam" id="PF00356">
    <property type="entry name" value="LacI"/>
    <property type="match status" value="1"/>
</dbReference>
<evidence type="ECO:0000313" key="5">
    <source>
        <dbReference type="EMBL" id="PSW21294.1"/>
    </source>
</evidence>
<organism evidence="5 6">
    <name type="scientific">Photobacterium sanctipauli</name>
    <dbReference type="NCBI Taxonomy" id="1342794"/>
    <lineage>
        <taxon>Bacteria</taxon>
        <taxon>Pseudomonadati</taxon>
        <taxon>Pseudomonadota</taxon>
        <taxon>Gammaproteobacteria</taxon>
        <taxon>Vibrionales</taxon>
        <taxon>Vibrionaceae</taxon>
        <taxon>Photobacterium</taxon>
    </lineage>
</organism>
<sequence>MATIKDVAKLSGVSVATVSRVINKSPKASKASIESVTKAMRELGYRPNANARALVSQSTNTVGVVVGDVSDPFFGVMLKAVDKVARQHNKHMLIGNGFHEAKTEREAIELLINSRCESLIIHSKGLSNQELIDFADEVPGMVVINRYIPQIANRCIALDNHKGSYLATEYLIKHGHTRIGYISSTYDIEDTQQRRAGYIDALVANGIEVDENFIEYGTPDEEGGEKAMTNLLSKNLDMTAIATYNDYMAAGCLSIMDENGIASPQDVSVIGFDDGIIAKYLSPKLTTVRYPINIMAEQAAQLSVQLAKGEKSNEYPRMFVPTLVRRRSVLAK</sequence>
<protein>
    <submittedName>
        <fullName evidence="5">DNA-binding transcriptional regulator GalS</fullName>
    </submittedName>
</protein>
<name>A0A2T3NYE1_9GAMM</name>
<dbReference type="Proteomes" id="UP000241771">
    <property type="component" value="Unassembled WGS sequence"/>
</dbReference>
<dbReference type="EMBL" id="PYMA01000002">
    <property type="protein sequence ID" value="PSW21294.1"/>
    <property type="molecule type" value="Genomic_DNA"/>
</dbReference>
<dbReference type="CDD" id="cd01392">
    <property type="entry name" value="HTH_LacI"/>
    <property type="match status" value="1"/>
</dbReference>
<dbReference type="InterPro" id="IPR046335">
    <property type="entry name" value="LacI/GalR-like_sensor"/>
</dbReference>
<dbReference type="InterPro" id="IPR000843">
    <property type="entry name" value="HTH_LacI"/>
</dbReference>
<dbReference type="Pfam" id="PF13377">
    <property type="entry name" value="Peripla_BP_3"/>
    <property type="match status" value="1"/>
</dbReference>
<dbReference type="SMART" id="SM00354">
    <property type="entry name" value="HTH_LACI"/>
    <property type="match status" value="1"/>
</dbReference>
<keyword evidence="6" id="KW-1185">Reference proteome</keyword>
<dbReference type="CDD" id="cd06270">
    <property type="entry name" value="PBP1_GalS-like"/>
    <property type="match status" value="1"/>
</dbReference>
<evidence type="ECO:0000256" key="1">
    <source>
        <dbReference type="ARBA" id="ARBA00023015"/>
    </source>
</evidence>
<dbReference type="PANTHER" id="PTHR30146">
    <property type="entry name" value="LACI-RELATED TRANSCRIPTIONAL REPRESSOR"/>
    <property type="match status" value="1"/>
</dbReference>
<dbReference type="SUPFAM" id="SSF47413">
    <property type="entry name" value="lambda repressor-like DNA-binding domains"/>
    <property type="match status" value="1"/>
</dbReference>
<dbReference type="InterPro" id="IPR010982">
    <property type="entry name" value="Lambda_DNA-bd_dom_sf"/>
</dbReference>
<keyword evidence="3" id="KW-0804">Transcription</keyword>
<dbReference type="RefSeq" id="WP_107271651.1">
    <property type="nucleotide sequence ID" value="NZ_PYMA01000002.1"/>
</dbReference>
<keyword evidence="2 5" id="KW-0238">DNA-binding</keyword>
<dbReference type="InterPro" id="IPR028082">
    <property type="entry name" value="Peripla_BP_I"/>
</dbReference>
<evidence type="ECO:0000256" key="2">
    <source>
        <dbReference type="ARBA" id="ARBA00023125"/>
    </source>
</evidence>
<comment type="caution">
    <text evidence="5">The sequence shown here is derived from an EMBL/GenBank/DDBJ whole genome shotgun (WGS) entry which is preliminary data.</text>
</comment>
<dbReference type="GO" id="GO:0000976">
    <property type="term" value="F:transcription cis-regulatory region binding"/>
    <property type="evidence" value="ECO:0007669"/>
    <property type="project" value="TreeGrafter"/>
</dbReference>
<accession>A0A2T3NYE1</accession>
<dbReference type="PANTHER" id="PTHR30146:SF98">
    <property type="entry name" value="HTH-TYPE TRANSCRIPTIONAL REGULATOR GALR"/>
    <property type="match status" value="1"/>
</dbReference>
<evidence type="ECO:0000259" key="4">
    <source>
        <dbReference type="PROSITE" id="PS50932"/>
    </source>
</evidence>
<dbReference type="PROSITE" id="PS50932">
    <property type="entry name" value="HTH_LACI_2"/>
    <property type="match status" value="1"/>
</dbReference>
<keyword evidence="1" id="KW-0805">Transcription regulation</keyword>
<dbReference type="Gene3D" id="3.40.50.2300">
    <property type="match status" value="2"/>
</dbReference>
<feature type="domain" description="HTH lacI-type" evidence="4">
    <location>
        <begin position="2"/>
        <end position="56"/>
    </location>
</feature>
<dbReference type="PROSITE" id="PS00356">
    <property type="entry name" value="HTH_LACI_1"/>
    <property type="match status" value="1"/>
</dbReference>
<evidence type="ECO:0000256" key="3">
    <source>
        <dbReference type="ARBA" id="ARBA00023163"/>
    </source>
</evidence>